<reference evidence="7" key="1">
    <citation type="submission" date="2017-06" db="EMBL/GenBank/DDBJ databases">
        <title>Herbaspirillum phytohormonus sp. nov., isolated from the root nodule of Robinia pseudoacacia in lead-zinc mine.</title>
        <authorList>
            <person name="Fan M."/>
            <person name="Lin Y."/>
        </authorList>
    </citation>
    <scope>NUCLEOTIDE SEQUENCE [LARGE SCALE GENOMIC DNA]</scope>
    <source>
        <strain evidence="7">SC-089</strain>
    </source>
</reference>
<organism evidence="6 7">
    <name type="scientific">Candidimonas nitroreducens</name>
    <dbReference type="NCBI Taxonomy" id="683354"/>
    <lineage>
        <taxon>Bacteria</taxon>
        <taxon>Pseudomonadati</taxon>
        <taxon>Pseudomonadota</taxon>
        <taxon>Betaproteobacteria</taxon>
        <taxon>Burkholderiales</taxon>
        <taxon>Alcaligenaceae</taxon>
        <taxon>Candidimonas</taxon>
    </lineage>
</organism>
<dbReference type="FunFam" id="1.10.10.10:FF:000001">
    <property type="entry name" value="LysR family transcriptional regulator"/>
    <property type="match status" value="1"/>
</dbReference>
<dbReference type="GO" id="GO:0003700">
    <property type="term" value="F:DNA-binding transcription factor activity"/>
    <property type="evidence" value="ECO:0007669"/>
    <property type="project" value="InterPro"/>
</dbReference>
<evidence type="ECO:0000259" key="5">
    <source>
        <dbReference type="PROSITE" id="PS50931"/>
    </source>
</evidence>
<dbReference type="Proteomes" id="UP000214603">
    <property type="component" value="Unassembled WGS sequence"/>
</dbReference>
<dbReference type="EMBL" id="NJIH01000009">
    <property type="protein sequence ID" value="OWT57641.1"/>
    <property type="molecule type" value="Genomic_DNA"/>
</dbReference>
<dbReference type="InterPro" id="IPR036388">
    <property type="entry name" value="WH-like_DNA-bd_sf"/>
</dbReference>
<dbReference type="GO" id="GO:0005829">
    <property type="term" value="C:cytosol"/>
    <property type="evidence" value="ECO:0007669"/>
    <property type="project" value="TreeGrafter"/>
</dbReference>
<evidence type="ECO:0000256" key="2">
    <source>
        <dbReference type="ARBA" id="ARBA00023015"/>
    </source>
</evidence>
<dbReference type="PRINTS" id="PR00039">
    <property type="entry name" value="HTHLYSR"/>
</dbReference>
<dbReference type="InterPro" id="IPR036390">
    <property type="entry name" value="WH_DNA-bd_sf"/>
</dbReference>
<dbReference type="Gene3D" id="1.10.10.10">
    <property type="entry name" value="Winged helix-like DNA-binding domain superfamily/Winged helix DNA-binding domain"/>
    <property type="match status" value="1"/>
</dbReference>
<accession>A0A225MDN2</accession>
<dbReference type="OrthoDB" id="8713720at2"/>
<dbReference type="PROSITE" id="PS50931">
    <property type="entry name" value="HTH_LYSR"/>
    <property type="match status" value="1"/>
</dbReference>
<evidence type="ECO:0000313" key="6">
    <source>
        <dbReference type="EMBL" id="OWT57641.1"/>
    </source>
</evidence>
<dbReference type="Pfam" id="PF03466">
    <property type="entry name" value="LysR_substrate"/>
    <property type="match status" value="1"/>
</dbReference>
<dbReference type="RefSeq" id="WP_088604646.1">
    <property type="nucleotide sequence ID" value="NZ_NJIH01000009.1"/>
</dbReference>
<dbReference type="CDD" id="cd08440">
    <property type="entry name" value="PBP2_LTTR_like_4"/>
    <property type="match status" value="1"/>
</dbReference>
<evidence type="ECO:0000313" key="7">
    <source>
        <dbReference type="Proteomes" id="UP000214603"/>
    </source>
</evidence>
<dbReference type="GO" id="GO:0003677">
    <property type="term" value="F:DNA binding"/>
    <property type="evidence" value="ECO:0007669"/>
    <property type="project" value="UniProtKB-KW"/>
</dbReference>
<proteinExistence type="inferred from homology"/>
<evidence type="ECO:0000256" key="1">
    <source>
        <dbReference type="ARBA" id="ARBA00009437"/>
    </source>
</evidence>
<dbReference type="InterPro" id="IPR000847">
    <property type="entry name" value="LysR_HTH_N"/>
</dbReference>
<gene>
    <name evidence="6" type="ORF">CEY11_17305</name>
</gene>
<comment type="caution">
    <text evidence="6">The sequence shown here is derived from an EMBL/GenBank/DDBJ whole genome shotgun (WGS) entry which is preliminary data.</text>
</comment>
<feature type="domain" description="HTH lysR-type" evidence="5">
    <location>
        <begin position="23"/>
        <end position="80"/>
    </location>
</feature>
<evidence type="ECO:0000256" key="4">
    <source>
        <dbReference type="ARBA" id="ARBA00023163"/>
    </source>
</evidence>
<protein>
    <recommendedName>
        <fullName evidence="5">HTH lysR-type domain-containing protein</fullName>
    </recommendedName>
</protein>
<dbReference type="InterPro" id="IPR005119">
    <property type="entry name" value="LysR_subst-bd"/>
</dbReference>
<dbReference type="Gene3D" id="3.40.190.290">
    <property type="match status" value="1"/>
</dbReference>
<dbReference type="SUPFAM" id="SSF46785">
    <property type="entry name" value="Winged helix' DNA-binding domain"/>
    <property type="match status" value="1"/>
</dbReference>
<keyword evidence="4" id="KW-0804">Transcription</keyword>
<dbReference type="SUPFAM" id="SSF53850">
    <property type="entry name" value="Periplasmic binding protein-like II"/>
    <property type="match status" value="1"/>
</dbReference>
<sequence length="319" mass="35504">MQALHLSVQFIYVINLSIMKINITFRQLEAFVALARVLNFSEAAKAVHMSQPALSAAIRKLEEMLGATLFDRTTRIVSLTPIGSELYDVATRLLEDFDGSLVGISDLARGKRGSLSISSAPSLAGTFLPEVIYPFQQKFPDIVFKVHDALSEISIDLLKAGTVELALVPAKRHDEDLIHHDLFEDHLVVVCRPDHDLAGHKEVSWAQLLPYRLVAVRGNSNIQILIEAEYLHQGGKFQPTYEVEQTSTLIGFISNNLGVAILPASRVSLIRSLNLVAVKLVSPEIRRPICVVHMKSRSLSTVAQAFIEHCQRHAIEYRR</sequence>
<keyword evidence="3" id="KW-0238">DNA-binding</keyword>
<keyword evidence="7" id="KW-1185">Reference proteome</keyword>
<keyword evidence="2" id="KW-0805">Transcription regulation</keyword>
<evidence type="ECO:0000256" key="3">
    <source>
        <dbReference type="ARBA" id="ARBA00023125"/>
    </source>
</evidence>
<dbReference type="PANTHER" id="PTHR30419:SF8">
    <property type="entry name" value="NITROGEN ASSIMILATION TRANSCRIPTIONAL ACTIVATOR-RELATED"/>
    <property type="match status" value="1"/>
</dbReference>
<dbReference type="AlphaFoldDB" id="A0A225MDN2"/>
<dbReference type="PANTHER" id="PTHR30419">
    <property type="entry name" value="HTH-TYPE TRANSCRIPTIONAL REGULATOR YBHD"/>
    <property type="match status" value="1"/>
</dbReference>
<comment type="similarity">
    <text evidence="1">Belongs to the LysR transcriptional regulatory family.</text>
</comment>
<dbReference type="Pfam" id="PF00126">
    <property type="entry name" value="HTH_1"/>
    <property type="match status" value="1"/>
</dbReference>
<name>A0A225MDN2_9BURK</name>
<dbReference type="InterPro" id="IPR050950">
    <property type="entry name" value="HTH-type_LysR_regulators"/>
</dbReference>